<accession>A0AAN5CSX8</accession>
<evidence type="ECO:0000259" key="1">
    <source>
        <dbReference type="Pfam" id="PF05193"/>
    </source>
</evidence>
<dbReference type="SUPFAM" id="SSF63411">
    <property type="entry name" value="LuxS/MPP-like metallohydrolase"/>
    <property type="match status" value="1"/>
</dbReference>
<name>A0AAN5CSX8_9BILA</name>
<dbReference type="PANTHER" id="PTHR11851">
    <property type="entry name" value="METALLOPROTEASE"/>
    <property type="match status" value="1"/>
</dbReference>
<proteinExistence type="predicted"/>
<dbReference type="InterPro" id="IPR050361">
    <property type="entry name" value="MPP/UQCRC_Complex"/>
</dbReference>
<keyword evidence="3" id="KW-1185">Reference proteome</keyword>
<dbReference type="InterPro" id="IPR011249">
    <property type="entry name" value="Metalloenz_LuxS/M16"/>
</dbReference>
<feature type="non-terminal residue" evidence="2">
    <location>
        <position position="288"/>
    </location>
</feature>
<organism evidence="2 3">
    <name type="scientific">Pristionchus mayeri</name>
    <dbReference type="NCBI Taxonomy" id="1317129"/>
    <lineage>
        <taxon>Eukaryota</taxon>
        <taxon>Metazoa</taxon>
        <taxon>Ecdysozoa</taxon>
        <taxon>Nematoda</taxon>
        <taxon>Chromadorea</taxon>
        <taxon>Rhabditida</taxon>
        <taxon>Rhabditina</taxon>
        <taxon>Diplogasteromorpha</taxon>
        <taxon>Diplogasteroidea</taxon>
        <taxon>Neodiplogasteridae</taxon>
        <taxon>Pristionchus</taxon>
    </lineage>
</organism>
<sequence>GPSPPPHLLAAEFVRKAAYGSRSAILQIFFYFIISQILDEDVRHFAATHMVASNTVLYGVNFELDELCAFGKAHVPASEEPAPRATASPYVGGEFRREARIEEAYVYVGGEGAALDDVPANAVQVVLMAWLGSCVWAPGRAAIGKGTLEGIAKQHSPSTVNCAAIQFEGEGLIQFYVEAPPSRVRDVVQDVVNLLKNFKIDNLEDSKQRAKETLIRADATRHPIGTAVIRSKEILAGVEKNAVIEAIDNVTTSQLEAAVRRILSNITIASLGNSDNIPSRSEIHNWIR</sequence>
<dbReference type="AlphaFoldDB" id="A0AAN5CSX8"/>
<dbReference type="PANTHER" id="PTHR11851:SF226">
    <property type="entry name" value="CYTOCHROME B-C1 COMPLEX SUBUNIT 2, MITOCHONDRIAL"/>
    <property type="match status" value="1"/>
</dbReference>
<comment type="caution">
    <text evidence="2">The sequence shown here is derived from an EMBL/GenBank/DDBJ whole genome shotgun (WGS) entry which is preliminary data.</text>
</comment>
<dbReference type="GO" id="GO:0005739">
    <property type="term" value="C:mitochondrion"/>
    <property type="evidence" value="ECO:0007669"/>
    <property type="project" value="TreeGrafter"/>
</dbReference>
<dbReference type="InterPro" id="IPR007863">
    <property type="entry name" value="Peptidase_M16_C"/>
</dbReference>
<dbReference type="EMBL" id="BTRK01000004">
    <property type="protein sequence ID" value="GMR50241.1"/>
    <property type="molecule type" value="Genomic_DNA"/>
</dbReference>
<protein>
    <recommendedName>
        <fullName evidence="1">Peptidase M16 C-terminal domain-containing protein</fullName>
    </recommendedName>
</protein>
<dbReference type="Gene3D" id="3.30.830.10">
    <property type="entry name" value="Metalloenzyme, LuxS/M16 peptidase-like"/>
    <property type="match status" value="1"/>
</dbReference>
<evidence type="ECO:0000313" key="3">
    <source>
        <dbReference type="Proteomes" id="UP001328107"/>
    </source>
</evidence>
<reference evidence="3" key="1">
    <citation type="submission" date="2022-10" db="EMBL/GenBank/DDBJ databases">
        <title>Genome assembly of Pristionchus species.</title>
        <authorList>
            <person name="Yoshida K."/>
            <person name="Sommer R.J."/>
        </authorList>
    </citation>
    <scope>NUCLEOTIDE SEQUENCE [LARGE SCALE GENOMIC DNA]</scope>
    <source>
        <strain evidence="3">RS5460</strain>
    </source>
</reference>
<evidence type="ECO:0000313" key="2">
    <source>
        <dbReference type="EMBL" id="GMR50241.1"/>
    </source>
</evidence>
<dbReference type="Pfam" id="PF05193">
    <property type="entry name" value="Peptidase_M16_C"/>
    <property type="match status" value="1"/>
</dbReference>
<feature type="non-terminal residue" evidence="2">
    <location>
        <position position="1"/>
    </location>
</feature>
<feature type="domain" description="Peptidase M16 C-terminal" evidence="1">
    <location>
        <begin position="40"/>
        <end position="204"/>
    </location>
</feature>
<gene>
    <name evidence="2" type="ORF">PMAYCL1PPCAC_20436</name>
</gene>
<dbReference type="GO" id="GO:0046872">
    <property type="term" value="F:metal ion binding"/>
    <property type="evidence" value="ECO:0007669"/>
    <property type="project" value="InterPro"/>
</dbReference>
<dbReference type="Proteomes" id="UP001328107">
    <property type="component" value="Unassembled WGS sequence"/>
</dbReference>